<dbReference type="AlphaFoldDB" id="A0A3Q3KWB9"/>
<dbReference type="STRING" id="56723.ENSLBEP00000001199"/>
<organism evidence="1 2">
    <name type="scientific">Labrus bergylta</name>
    <name type="common">ballan wrasse</name>
    <dbReference type="NCBI Taxonomy" id="56723"/>
    <lineage>
        <taxon>Eukaryota</taxon>
        <taxon>Metazoa</taxon>
        <taxon>Chordata</taxon>
        <taxon>Craniata</taxon>
        <taxon>Vertebrata</taxon>
        <taxon>Euteleostomi</taxon>
        <taxon>Actinopterygii</taxon>
        <taxon>Neopterygii</taxon>
        <taxon>Teleostei</taxon>
        <taxon>Neoteleostei</taxon>
        <taxon>Acanthomorphata</taxon>
        <taxon>Eupercaria</taxon>
        <taxon>Labriformes</taxon>
        <taxon>Labridae</taxon>
        <taxon>Labrus</taxon>
    </lineage>
</organism>
<dbReference type="InParanoid" id="A0A3Q3KWB9"/>
<dbReference type="Ensembl" id="ENSLBET00000001287.1">
    <property type="protein sequence ID" value="ENSLBEP00000001199.1"/>
    <property type="gene ID" value="ENSLBEG00000000952.1"/>
</dbReference>
<keyword evidence="2" id="KW-1185">Reference proteome</keyword>
<sequence length="46" mass="5175">MVSVVAQSHFIFGLRTGVVFPSGNSCVCYNTVQRCQRFIPGMLNYF</sequence>
<evidence type="ECO:0000313" key="2">
    <source>
        <dbReference type="Proteomes" id="UP000261660"/>
    </source>
</evidence>
<dbReference type="GeneTree" id="ENSGT00940000175705"/>
<reference evidence="1" key="2">
    <citation type="submission" date="2025-09" db="UniProtKB">
        <authorList>
            <consortium name="Ensembl"/>
        </authorList>
    </citation>
    <scope>IDENTIFICATION</scope>
</reference>
<evidence type="ECO:0000313" key="1">
    <source>
        <dbReference type="Ensembl" id="ENSLBEP00000001199.1"/>
    </source>
</evidence>
<proteinExistence type="predicted"/>
<reference evidence="1" key="1">
    <citation type="submission" date="2025-08" db="UniProtKB">
        <authorList>
            <consortium name="Ensembl"/>
        </authorList>
    </citation>
    <scope>IDENTIFICATION</scope>
</reference>
<dbReference type="Proteomes" id="UP000261660">
    <property type="component" value="Unplaced"/>
</dbReference>
<protein>
    <submittedName>
        <fullName evidence="1">Uncharacterized protein</fullName>
    </submittedName>
</protein>
<accession>A0A3Q3KWB9</accession>
<name>A0A3Q3KWB9_9LABR</name>